<feature type="domain" description="YgjP-like metallopeptidase" evidence="1">
    <location>
        <begin position="107"/>
        <end position="172"/>
    </location>
</feature>
<proteinExistence type="predicted"/>
<dbReference type="InterPro" id="IPR002725">
    <property type="entry name" value="YgjP-like_metallopeptidase"/>
</dbReference>
<dbReference type="EMBL" id="CAEZTT010000013">
    <property type="protein sequence ID" value="CAB4569999.1"/>
    <property type="molecule type" value="Genomic_DNA"/>
</dbReference>
<protein>
    <submittedName>
        <fullName evidence="2">Unannotated protein</fullName>
    </submittedName>
</protein>
<sequence length="181" mass="20872">MTENDQPQLEFAPTDTSEIVEVRRSKKRTRSVAAWRESGRLIISVPARMSRREIDHHILELTSRIIAAEAIMGDDQLVKLSEELISHYLQPEFGDLRPVSVNWSTRQRELHGSCTSVDRTIRIAKRIATAPDYVIEVVLLHELIHLLHHDHNKEFYGLVKRHPKYEQAEAFLAGMSHADSY</sequence>
<accession>A0A6J6E3Z0</accession>
<dbReference type="InterPro" id="IPR053136">
    <property type="entry name" value="UTP_pyrophosphatase-like"/>
</dbReference>
<dbReference type="PANTHER" id="PTHR30399">
    <property type="entry name" value="UNCHARACTERIZED PROTEIN YGJP"/>
    <property type="match status" value="1"/>
</dbReference>
<evidence type="ECO:0000313" key="2">
    <source>
        <dbReference type="EMBL" id="CAB4569999.1"/>
    </source>
</evidence>
<dbReference type="Pfam" id="PF01863">
    <property type="entry name" value="YgjP-like"/>
    <property type="match status" value="1"/>
</dbReference>
<name>A0A6J6E3Z0_9ZZZZ</name>
<dbReference type="PANTHER" id="PTHR30399:SF1">
    <property type="entry name" value="UTP PYROPHOSPHATASE"/>
    <property type="match status" value="1"/>
</dbReference>
<dbReference type="AlphaFoldDB" id="A0A6J6E3Z0"/>
<organism evidence="2">
    <name type="scientific">freshwater metagenome</name>
    <dbReference type="NCBI Taxonomy" id="449393"/>
    <lineage>
        <taxon>unclassified sequences</taxon>
        <taxon>metagenomes</taxon>
        <taxon>ecological metagenomes</taxon>
    </lineage>
</organism>
<dbReference type="Gene3D" id="3.30.2010.10">
    <property type="entry name" value="Metalloproteases ('zincins'), catalytic domain"/>
    <property type="match status" value="1"/>
</dbReference>
<evidence type="ECO:0000259" key="1">
    <source>
        <dbReference type="Pfam" id="PF01863"/>
    </source>
</evidence>
<reference evidence="2" key="1">
    <citation type="submission" date="2020-05" db="EMBL/GenBank/DDBJ databases">
        <authorList>
            <person name="Chiriac C."/>
            <person name="Salcher M."/>
            <person name="Ghai R."/>
            <person name="Kavagutti S V."/>
        </authorList>
    </citation>
    <scope>NUCLEOTIDE SEQUENCE</scope>
</reference>
<gene>
    <name evidence="2" type="ORF">UFOPK1726_00214</name>
</gene>